<organism evidence="2 3">
    <name type="scientific">Cuscuta campestris</name>
    <dbReference type="NCBI Taxonomy" id="132261"/>
    <lineage>
        <taxon>Eukaryota</taxon>
        <taxon>Viridiplantae</taxon>
        <taxon>Streptophyta</taxon>
        <taxon>Embryophyta</taxon>
        <taxon>Tracheophyta</taxon>
        <taxon>Spermatophyta</taxon>
        <taxon>Magnoliopsida</taxon>
        <taxon>eudicotyledons</taxon>
        <taxon>Gunneridae</taxon>
        <taxon>Pentapetalae</taxon>
        <taxon>asterids</taxon>
        <taxon>lamiids</taxon>
        <taxon>Solanales</taxon>
        <taxon>Convolvulaceae</taxon>
        <taxon>Cuscuteae</taxon>
        <taxon>Cuscuta</taxon>
        <taxon>Cuscuta subgen. Grammica</taxon>
        <taxon>Cuscuta sect. Cleistogrammica</taxon>
    </lineage>
</organism>
<evidence type="ECO:0000256" key="1">
    <source>
        <dbReference type="SAM" id="MobiDB-lite"/>
    </source>
</evidence>
<dbReference type="AlphaFoldDB" id="A0A484ML87"/>
<dbReference type="Proteomes" id="UP000595140">
    <property type="component" value="Unassembled WGS sequence"/>
</dbReference>
<sequence>MPEESQSERHSSDDRGGTVSPKVDAGGRMLVGLEQTKDVMWDRIEEKFLTRNKDDSYRTHDQLTSK</sequence>
<dbReference type="OrthoDB" id="2507178at2759"/>
<keyword evidence="3" id="KW-1185">Reference proteome</keyword>
<evidence type="ECO:0000313" key="3">
    <source>
        <dbReference type="Proteomes" id="UP000595140"/>
    </source>
</evidence>
<reference evidence="2 3" key="1">
    <citation type="submission" date="2018-04" db="EMBL/GenBank/DDBJ databases">
        <authorList>
            <person name="Vogel A."/>
        </authorList>
    </citation>
    <scope>NUCLEOTIDE SEQUENCE [LARGE SCALE GENOMIC DNA]</scope>
</reference>
<accession>A0A484ML87</accession>
<proteinExistence type="predicted"/>
<protein>
    <submittedName>
        <fullName evidence="2">Uncharacterized protein</fullName>
    </submittedName>
</protein>
<name>A0A484ML87_9ASTE</name>
<feature type="region of interest" description="Disordered" evidence="1">
    <location>
        <begin position="1"/>
        <end position="31"/>
    </location>
</feature>
<gene>
    <name evidence="2" type="ORF">CCAM_LOCUS31376</name>
</gene>
<dbReference type="EMBL" id="OOIL02003813">
    <property type="protein sequence ID" value="VFQ89600.1"/>
    <property type="molecule type" value="Genomic_DNA"/>
</dbReference>
<feature type="compositionally biased region" description="Basic and acidic residues" evidence="1">
    <location>
        <begin position="1"/>
        <end position="16"/>
    </location>
</feature>
<evidence type="ECO:0000313" key="2">
    <source>
        <dbReference type="EMBL" id="VFQ89600.1"/>
    </source>
</evidence>